<evidence type="ECO:0000256" key="5">
    <source>
        <dbReference type="SAM" id="MobiDB-lite"/>
    </source>
</evidence>
<feature type="region of interest" description="Disordered" evidence="5">
    <location>
        <begin position="35"/>
        <end position="56"/>
    </location>
</feature>
<feature type="compositionally biased region" description="Basic and acidic residues" evidence="5">
    <location>
        <begin position="224"/>
        <end position="234"/>
    </location>
</feature>
<evidence type="ECO:0000256" key="1">
    <source>
        <dbReference type="ARBA" id="ARBA00004604"/>
    </source>
</evidence>
<keyword evidence="3" id="KW-0175">Coiled coil</keyword>
<name>A0A2C6L0W5_9APIC</name>
<comment type="subcellular location">
    <subcellularLocation>
        <location evidence="1">Nucleus</location>
        <location evidence="1">Nucleolus</location>
    </subcellularLocation>
</comment>
<gene>
    <name evidence="6" type="ORF">CSUI_004465</name>
</gene>
<keyword evidence="4" id="KW-0539">Nucleus</keyword>
<evidence type="ECO:0000256" key="2">
    <source>
        <dbReference type="ARBA" id="ARBA00007175"/>
    </source>
</evidence>
<dbReference type="AlphaFoldDB" id="A0A2C6L0W5"/>
<reference evidence="6 7" key="1">
    <citation type="journal article" date="2017" name="Int. J. Parasitol.">
        <title>The genome of the protozoan parasite Cystoisospora suis and a reverse vaccinology approach to identify vaccine candidates.</title>
        <authorList>
            <person name="Palmieri N."/>
            <person name="Shrestha A."/>
            <person name="Ruttkowski B."/>
            <person name="Beck T."/>
            <person name="Vogl C."/>
            <person name="Tomley F."/>
            <person name="Blake D.P."/>
            <person name="Joachim A."/>
        </authorList>
    </citation>
    <scope>NUCLEOTIDE SEQUENCE [LARGE SCALE GENOMIC DNA]</scope>
    <source>
        <strain evidence="6 7">Wien I</strain>
    </source>
</reference>
<evidence type="ECO:0000256" key="4">
    <source>
        <dbReference type="ARBA" id="ARBA00023242"/>
    </source>
</evidence>
<accession>A0A2C6L0W5</accession>
<dbReference type="RefSeq" id="XP_067923385.1">
    <property type="nucleotide sequence ID" value="XM_068064656.1"/>
</dbReference>
<evidence type="ECO:0000256" key="3">
    <source>
        <dbReference type="ARBA" id="ARBA00023054"/>
    </source>
</evidence>
<feature type="region of interest" description="Disordered" evidence="5">
    <location>
        <begin position="163"/>
        <end position="186"/>
    </location>
</feature>
<dbReference type="GO" id="GO:0005730">
    <property type="term" value="C:nucleolus"/>
    <property type="evidence" value="ECO:0007669"/>
    <property type="project" value="UniProtKB-SubCell"/>
</dbReference>
<feature type="compositionally biased region" description="Basic and acidic residues" evidence="5">
    <location>
        <begin position="245"/>
        <end position="268"/>
    </location>
</feature>
<feature type="compositionally biased region" description="Basic and acidic residues" evidence="5">
    <location>
        <begin position="174"/>
        <end position="186"/>
    </location>
</feature>
<comment type="caution">
    <text evidence="6">The sequence shown here is derived from an EMBL/GenBank/DDBJ whole genome shotgun (WGS) entry which is preliminary data.</text>
</comment>
<evidence type="ECO:0000313" key="7">
    <source>
        <dbReference type="Proteomes" id="UP000221165"/>
    </source>
</evidence>
<protein>
    <submittedName>
        <fullName evidence="6">Nucleolar 25 kDa protein</fullName>
    </submittedName>
</protein>
<dbReference type="InterPro" id="IPR019186">
    <property type="entry name" value="Nucleolar_protein_12"/>
</dbReference>
<dbReference type="GO" id="GO:0019843">
    <property type="term" value="F:rRNA binding"/>
    <property type="evidence" value="ECO:0007669"/>
    <property type="project" value="TreeGrafter"/>
</dbReference>
<organism evidence="6 7">
    <name type="scientific">Cystoisospora suis</name>
    <dbReference type="NCBI Taxonomy" id="483139"/>
    <lineage>
        <taxon>Eukaryota</taxon>
        <taxon>Sar</taxon>
        <taxon>Alveolata</taxon>
        <taxon>Apicomplexa</taxon>
        <taxon>Conoidasida</taxon>
        <taxon>Coccidia</taxon>
        <taxon>Eucoccidiorida</taxon>
        <taxon>Eimeriorina</taxon>
        <taxon>Sarcocystidae</taxon>
        <taxon>Cystoisospora</taxon>
    </lineage>
</organism>
<dbReference type="GeneID" id="94427867"/>
<feature type="compositionally biased region" description="Basic residues" evidence="5">
    <location>
        <begin position="1"/>
        <end position="11"/>
    </location>
</feature>
<proteinExistence type="inferred from homology"/>
<sequence>MRSRGRPKKRPGGQPTITFDPKALSEFVTGFSKRKAQRREAAAAQKLAKEKEERRRLRRERQELMEQHVTVLEVAREKARDCASKSSTPRKPAEVEVIDAWCDSRSENGSVQRAVQHSRRGRTDHFVPEESLEAGRAGGRCRPDWRAAESGRVAAAQPLQTTYLLPSSPAGGDLHGKGERSADRRTARLSDADAGAPWLLGCTVTASVGGFFGPMASVSAPGRDAGHECRDAKAQLRQGGTSSEIRTDHSQDDHPRGCLALKEGDKQGLRKPAALAGVRAGSRKLSLNGKKKRMHQPKKKKGFVRKKAQSKSARAQASRRRGG</sequence>
<feature type="compositionally biased region" description="Basic and acidic residues" evidence="5">
    <location>
        <begin position="47"/>
        <end position="56"/>
    </location>
</feature>
<keyword evidence="7" id="KW-1185">Reference proteome</keyword>
<feature type="region of interest" description="Disordered" evidence="5">
    <location>
        <begin position="219"/>
        <end position="323"/>
    </location>
</feature>
<feature type="compositionally biased region" description="Basic residues" evidence="5">
    <location>
        <begin position="289"/>
        <end position="309"/>
    </location>
</feature>
<comment type="similarity">
    <text evidence="2">Belongs to the RRP17 family.</text>
</comment>
<dbReference type="PANTHER" id="PTHR14577">
    <property type="entry name" value="NUCLEOLAR PROTEIN 12"/>
    <property type="match status" value="1"/>
</dbReference>
<dbReference type="Proteomes" id="UP000221165">
    <property type="component" value="Unassembled WGS sequence"/>
</dbReference>
<evidence type="ECO:0000313" key="6">
    <source>
        <dbReference type="EMBL" id="PHJ21705.1"/>
    </source>
</evidence>
<dbReference type="VEuPathDB" id="ToxoDB:CSUI_004465"/>
<feature type="region of interest" description="Disordered" evidence="5">
    <location>
        <begin position="1"/>
        <end position="20"/>
    </location>
</feature>
<dbReference type="PANTHER" id="PTHR14577:SF0">
    <property type="entry name" value="NUCLEOLAR PROTEIN 12"/>
    <property type="match status" value="1"/>
</dbReference>
<dbReference type="EMBL" id="MIGC01002079">
    <property type="protein sequence ID" value="PHJ21705.1"/>
    <property type="molecule type" value="Genomic_DNA"/>
</dbReference>
<dbReference type="Pfam" id="PF09805">
    <property type="entry name" value="Nop25"/>
    <property type="match status" value="1"/>
</dbReference>